<reference evidence="2" key="1">
    <citation type="submission" date="2020-08" db="EMBL/GenBank/DDBJ databases">
        <title>Multicomponent nature underlies the extraordinary mechanical properties of spider dragline silk.</title>
        <authorList>
            <person name="Kono N."/>
            <person name="Nakamura H."/>
            <person name="Mori M."/>
            <person name="Yoshida Y."/>
            <person name="Ohtoshi R."/>
            <person name="Malay A.D."/>
            <person name="Moran D.A.P."/>
            <person name="Tomita M."/>
            <person name="Numata K."/>
            <person name="Arakawa K."/>
        </authorList>
    </citation>
    <scope>NUCLEOTIDE SEQUENCE</scope>
</reference>
<evidence type="ECO:0000256" key="1">
    <source>
        <dbReference type="SAM" id="MobiDB-lite"/>
    </source>
</evidence>
<organism evidence="2 3">
    <name type="scientific">Nephila pilipes</name>
    <name type="common">Giant wood spider</name>
    <name type="synonym">Nephila maculata</name>
    <dbReference type="NCBI Taxonomy" id="299642"/>
    <lineage>
        <taxon>Eukaryota</taxon>
        <taxon>Metazoa</taxon>
        <taxon>Ecdysozoa</taxon>
        <taxon>Arthropoda</taxon>
        <taxon>Chelicerata</taxon>
        <taxon>Arachnida</taxon>
        <taxon>Araneae</taxon>
        <taxon>Araneomorphae</taxon>
        <taxon>Entelegynae</taxon>
        <taxon>Araneoidea</taxon>
        <taxon>Nephilidae</taxon>
        <taxon>Nephila</taxon>
    </lineage>
</organism>
<gene>
    <name evidence="2" type="ORF">NPIL_620881</name>
</gene>
<comment type="caution">
    <text evidence="2">The sequence shown here is derived from an EMBL/GenBank/DDBJ whole genome shotgun (WGS) entry which is preliminary data.</text>
</comment>
<proteinExistence type="predicted"/>
<feature type="region of interest" description="Disordered" evidence="1">
    <location>
        <begin position="20"/>
        <end position="45"/>
    </location>
</feature>
<dbReference type="Proteomes" id="UP000887013">
    <property type="component" value="Unassembled WGS sequence"/>
</dbReference>
<protein>
    <submittedName>
        <fullName evidence="2">Uncharacterized protein</fullName>
    </submittedName>
</protein>
<evidence type="ECO:0000313" key="3">
    <source>
        <dbReference type="Proteomes" id="UP000887013"/>
    </source>
</evidence>
<dbReference type="EMBL" id="BMAW01103864">
    <property type="protein sequence ID" value="GFT11400.1"/>
    <property type="molecule type" value="Genomic_DNA"/>
</dbReference>
<keyword evidence="3" id="KW-1185">Reference proteome</keyword>
<accession>A0A8X6NG58</accession>
<dbReference type="AlphaFoldDB" id="A0A8X6NG58"/>
<name>A0A8X6NG58_NEPPI</name>
<sequence length="45" mass="4867">MALHLPFDFIGHLSIDYESSKSGNVGPGQNNSDFSYIESTAGSEF</sequence>
<evidence type="ECO:0000313" key="2">
    <source>
        <dbReference type="EMBL" id="GFT11400.1"/>
    </source>
</evidence>
<feature type="non-terminal residue" evidence="2">
    <location>
        <position position="45"/>
    </location>
</feature>